<keyword evidence="3" id="KW-0489">Methyltransferase</keyword>
<dbReference type="OrthoDB" id="9814572at2"/>
<dbReference type="HOGENOM" id="CLU_349798_0_0_9"/>
<evidence type="ECO:0000256" key="3">
    <source>
        <dbReference type="ARBA" id="ARBA00022603"/>
    </source>
</evidence>
<dbReference type="PRINTS" id="PR00507">
    <property type="entry name" value="N12N6MTFRASE"/>
</dbReference>
<evidence type="ECO:0000256" key="5">
    <source>
        <dbReference type="ARBA" id="ARBA00022691"/>
    </source>
</evidence>
<dbReference type="GO" id="GO:0009007">
    <property type="term" value="F:site-specific DNA-methyltransferase (adenine-specific) activity"/>
    <property type="evidence" value="ECO:0007669"/>
    <property type="project" value="UniProtKB-EC"/>
</dbReference>
<dbReference type="PANTHER" id="PTHR42933:SF3">
    <property type="entry name" value="TYPE I RESTRICTION ENZYME MJAVIII METHYLASE SUBUNIT"/>
    <property type="match status" value="1"/>
</dbReference>
<keyword evidence="4" id="KW-0808">Transferase</keyword>
<evidence type="ECO:0000256" key="8">
    <source>
        <dbReference type="PIRSR" id="PIRSR605502-1"/>
    </source>
</evidence>
<proteinExistence type="inferred from homology"/>
<dbReference type="CDD" id="cd02440">
    <property type="entry name" value="AdoMet_MTases"/>
    <property type="match status" value="1"/>
</dbReference>
<dbReference type="Gene3D" id="1.10.4080.10">
    <property type="entry name" value="ADP-ribosylation/Crystallin J1"/>
    <property type="match status" value="1"/>
</dbReference>
<keyword evidence="8" id="KW-0460">Magnesium</keyword>
<evidence type="ECO:0000256" key="2">
    <source>
        <dbReference type="ARBA" id="ARBA00011900"/>
    </source>
</evidence>
<evidence type="ECO:0000256" key="7">
    <source>
        <dbReference type="ARBA" id="ARBA00047942"/>
    </source>
</evidence>
<dbReference type="InterPro" id="IPR005502">
    <property type="entry name" value="Ribosyl_crysJ1"/>
</dbReference>
<comment type="caution">
    <text evidence="11">The sequence shown here is derived from an EMBL/GenBank/DDBJ whole genome shotgun (WGS) entry which is preliminary data.</text>
</comment>
<feature type="domain" description="DNA methylase adenine-specific" evidence="9">
    <location>
        <begin position="460"/>
        <end position="768"/>
    </location>
</feature>
<dbReference type="GO" id="GO:0046872">
    <property type="term" value="F:metal ion binding"/>
    <property type="evidence" value="ECO:0007669"/>
    <property type="project" value="UniProtKB-KW"/>
</dbReference>
<evidence type="ECO:0000256" key="1">
    <source>
        <dbReference type="ARBA" id="ARBA00006594"/>
    </source>
</evidence>
<protein>
    <recommendedName>
        <fullName evidence="2">site-specific DNA-methyltransferase (adenine-specific)</fullName>
        <ecNumber evidence="2">2.1.1.72</ecNumber>
    </recommendedName>
</protein>
<feature type="binding site" evidence="8">
    <location>
        <position position="36"/>
    </location>
    <ligand>
        <name>Mg(2+)</name>
        <dbReference type="ChEBI" id="CHEBI:18420"/>
        <label>1</label>
    </ligand>
</feature>
<dbReference type="SUPFAM" id="SSF53335">
    <property type="entry name" value="S-adenosyl-L-methionine-dependent methyltransferases"/>
    <property type="match status" value="1"/>
</dbReference>
<dbReference type="InterPro" id="IPR038333">
    <property type="entry name" value="T1MK-like_N_sf"/>
</dbReference>
<dbReference type="GO" id="GO:0003677">
    <property type="term" value="F:DNA binding"/>
    <property type="evidence" value="ECO:0007669"/>
    <property type="project" value="InterPro"/>
</dbReference>
<dbReference type="Pfam" id="PF03747">
    <property type="entry name" value="ADP_ribosyl_GH"/>
    <property type="match status" value="1"/>
</dbReference>
<dbReference type="PANTHER" id="PTHR42933">
    <property type="entry name" value="SLR6095 PROTEIN"/>
    <property type="match status" value="1"/>
</dbReference>
<evidence type="ECO:0000313" key="11">
    <source>
        <dbReference type="EMBL" id="EJV86815.1"/>
    </source>
</evidence>
<evidence type="ECO:0000256" key="4">
    <source>
        <dbReference type="ARBA" id="ARBA00022679"/>
    </source>
</evidence>
<dbReference type="GO" id="GO:0032259">
    <property type="term" value="P:methylation"/>
    <property type="evidence" value="ECO:0007669"/>
    <property type="project" value="UniProtKB-KW"/>
</dbReference>
<keyword evidence="8" id="KW-0479">Metal-binding</keyword>
<accession>J9CL60</accession>
<dbReference type="Proteomes" id="UP000004136">
    <property type="component" value="Unassembled WGS sequence"/>
</dbReference>
<evidence type="ECO:0000256" key="6">
    <source>
        <dbReference type="ARBA" id="ARBA00022747"/>
    </source>
</evidence>
<dbReference type="InterPro" id="IPR036705">
    <property type="entry name" value="Ribosyl_crysJ1_sf"/>
</dbReference>
<dbReference type="EC" id="2.1.1.72" evidence="2"/>
<keyword evidence="6" id="KW-0680">Restriction system</keyword>
<dbReference type="InterPro" id="IPR003356">
    <property type="entry name" value="DNA_methylase_A-5"/>
</dbReference>
<name>J9CL60_BACCE</name>
<feature type="binding site" evidence="8">
    <location>
        <position position="34"/>
    </location>
    <ligand>
        <name>Mg(2+)</name>
        <dbReference type="ChEBI" id="CHEBI:18420"/>
        <label>1</label>
    </ligand>
</feature>
<dbReference type="RefSeq" id="WP_002136096.1">
    <property type="nucleotide sequence ID" value="NZ_JH804672.1"/>
</dbReference>
<dbReference type="Gene3D" id="1.20.1260.30">
    <property type="match status" value="1"/>
</dbReference>
<comment type="similarity">
    <text evidence="1">Belongs to the N(4)/N(6)-methyltransferase family.</text>
</comment>
<dbReference type="InterPro" id="IPR029063">
    <property type="entry name" value="SAM-dependent_MTases_sf"/>
</dbReference>
<dbReference type="InterPro" id="IPR051537">
    <property type="entry name" value="DNA_Adenine_Mtase"/>
</dbReference>
<evidence type="ECO:0000259" key="9">
    <source>
        <dbReference type="Pfam" id="PF02384"/>
    </source>
</evidence>
<sequence>MIGAIIGDIVGSRFEWDNHRSKNFDFLIYKCFFTDDSVMSLAICEALMSCKHDFRDLGDRAVKSMQVVGRPYPNCGYGGGFYKWMYSDSPKPYNSYGNGAAMRVSACGYVANSIEEVKMLSRKVTAVTHNHPEGIKGAEATAVAVFLARSGKNILEIRDYIDKNYYPMNFSLDGIRETYQFNETCQETVPQALVAFFESSDFEDAIRNAISIGGDSDTLAAITGSVAEAYYGVPTHIRKHALTFLDERLLKILLEFENRYPAKMEKIQSSGSVSFKEESVGDKIKTGGREVMIQSAMDAADEALKNSTSEPEETTGQKLFSHLFEACNILRGPINQDEYKSYVTPILFFKRLSDVYDEETQVALEESGGDEEFASFPENHRFIIPNGCHWQDVREASENVGIAIVNAMNGIERANPDTLFGVFSSFDDANWTDKNKLSDERLKDLIEHMSEIKVGNENYSSDVMGDSYEYLIKKFADLSKKNAGEFYTPRSVVKLMVKILDPKPGDTVYDPACGTGGMLIEAIRNVRDDKSTYGRIYGQEKNLATSSIARMNLFLHGARDFKIKQGDTLKSPLFLHRGELQTFDCVIANPPFSLKAWGADQFSSDVYGRNLWGSPSDSSADFAWLQHMVKSMDKENGRCAVVLPQGVLFHGGKEGEIRKQLIESDKLECVITLVSGLFYSTGVSACILILNNNKPAEHKGKVCLIDASKIYTAQRAQNIMTEQDVAEVYNLFKNYESIIEKSKVVTIEDIKLKDYILSVNGYIEKAPIKTACPEEVRKEFLLALNEAIEAEENLKGLLIEGGYISES</sequence>
<comment type="catalytic activity">
    <reaction evidence="7">
        <text>a 2'-deoxyadenosine in DNA + S-adenosyl-L-methionine = an N(6)-methyl-2'-deoxyadenosine in DNA + S-adenosyl-L-homocysteine + H(+)</text>
        <dbReference type="Rhea" id="RHEA:15197"/>
        <dbReference type="Rhea" id="RHEA-COMP:12418"/>
        <dbReference type="Rhea" id="RHEA-COMP:12419"/>
        <dbReference type="ChEBI" id="CHEBI:15378"/>
        <dbReference type="ChEBI" id="CHEBI:57856"/>
        <dbReference type="ChEBI" id="CHEBI:59789"/>
        <dbReference type="ChEBI" id="CHEBI:90615"/>
        <dbReference type="ChEBI" id="CHEBI:90616"/>
        <dbReference type="EC" id="2.1.1.72"/>
    </reaction>
</comment>
<feature type="binding site" evidence="8">
    <location>
        <position position="218"/>
    </location>
    <ligand>
        <name>Mg(2+)</name>
        <dbReference type="ChEBI" id="CHEBI:18420"/>
        <label>1</label>
    </ligand>
</feature>
<evidence type="ECO:0000259" key="10">
    <source>
        <dbReference type="Pfam" id="PF12161"/>
    </source>
</evidence>
<dbReference type="SUPFAM" id="SSF101478">
    <property type="entry name" value="ADP-ribosylglycohydrolase"/>
    <property type="match status" value="1"/>
</dbReference>
<dbReference type="Gene3D" id="3.40.50.150">
    <property type="entry name" value="Vaccinia Virus protein VP39"/>
    <property type="match status" value="1"/>
</dbReference>
<dbReference type="InterPro" id="IPR022749">
    <property type="entry name" value="D12N6_MeTrfase_N"/>
</dbReference>
<reference evidence="11 12" key="1">
    <citation type="submission" date="2012-04" db="EMBL/GenBank/DDBJ databases">
        <title>The Genome Sequence of Bacillus cereus HuA2-1.</title>
        <authorList>
            <consortium name="The Broad Institute Genome Sequencing Platform"/>
            <consortium name="The Broad Institute Genome Sequencing Center for Infectious Disease"/>
            <person name="Feldgarden M."/>
            <person name="Van der Auwera G.A."/>
            <person name="Mahillon J."/>
            <person name="Duprez V."/>
            <person name="Timmery S."/>
            <person name="Mattelet C."/>
            <person name="Dierick K."/>
            <person name="Sun M."/>
            <person name="Yu Z."/>
            <person name="Zhu L."/>
            <person name="Hu X."/>
            <person name="Shank E.B."/>
            <person name="Swiecicka I."/>
            <person name="Hansen B.M."/>
            <person name="Andrup L."/>
            <person name="Young S.K."/>
            <person name="Zeng Q."/>
            <person name="Gargeya S."/>
            <person name="Fitzgerald M."/>
            <person name="Haas B."/>
            <person name="Abouelleil A."/>
            <person name="Alvarado L."/>
            <person name="Arachchi H.M."/>
            <person name="Berlin A."/>
            <person name="Chapman S.B."/>
            <person name="Goldberg J."/>
            <person name="Griggs A."/>
            <person name="Gujja S."/>
            <person name="Hansen M."/>
            <person name="Howarth C."/>
            <person name="Imamovic A."/>
            <person name="Larimer J."/>
            <person name="McCowen C."/>
            <person name="Montmayeur A."/>
            <person name="Murphy C."/>
            <person name="Neiman D."/>
            <person name="Pearson M."/>
            <person name="Priest M."/>
            <person name="Roberts A."/>
            <person name="Saif S."/>
            <person name="Shea T."/>
            <person name="Sisk P."/>
            <person name="Sykes S."/>
            <person name="Wortman J."/>
            <person name="Nusbaum C."/>
            <person name="Birren B."/>
        </authorList>
    </citation>
    <scope>NUCLEOTIDE SEQUENCE [LARGE SCALE GENOMIC DNA]</scope>
    <source>
        <strain evidence="11 12">HuA2-1</strain>
    </source>
</reference>
<keyword evidence="5" id="KW-0949">S-adenosyl-L-methionine</keyword>
<feature type="binding site" evidence="8">
    <location>
        <position position="35"/>
    </location>
    <ligand>
        <name>Mg(2+)</name>
        <dbReference type="ChEBI" id="CHEBI:18420"/>
        <label>1</label>
    </ligand>
</feature>
<dbReference type="AlphaFoldDB" id="J9CL60"/>
<dbReference type="PATRIC" id="fig|1053201.3.peg.1754"/>
<dbReference type="GO" id="GO:0008170">
    <property type="term" value="F:N-methyltransferase activity"/>
    <property type="evidence" value="ECO:0007669"/>
    <property type="project" value="InterPro"/>
</dbReference>
<dbReference type="Pfam" id="PF12161">
    <property type="entry name" value="HsdM_N"/>
    <property type="match status" value="1"/>
</dbReference>
<dbReference type="REBASE" id="74828">
    <property type="entry name" value="M1.BceA21ORF1704P"/>
</dbReference>
<dbReference type="Pfam" id="PF02384">
    <property type="entry name" value="N6_Mtase"/>
    <property type="match status" value="1"/>
</dbReference>
<dbReference type="EMBL" id="AHDV01000009">
    <property type="protein sequence ID" value="EJV86815.1"/>
    <property type="molecule type" value="Genomic_DNA"/>
</dbReference>
<feature type="binding site" evidence="8">
    <location>
        <position position="217"/>
    </location>
    <ligand>
        <name>Mg(2+)</name>
        <dbReference type="ChEBI" id="CHEBI:18420"/>
        <label>1</label>
    </ligand>
</feature>
<organism evidence="11 12">
    <name type="scientific">Bacillus cereus HuA2-1</name>
    <dbReference type="NCBI Taxonomy" id="1053201"/>
    <lineage>
        <taxon>Bacteria</taxon>
        <taxon>Bacillati</taxon>
        <taxon>Bacillota</taxon>
        <taxon>Bacilli</taxon>
        <taxon>Bacillales</taxon>
        <taxon>Bacillaceae</taxon>
        <taxon>Bacillus</taxon>
        <taxon>Bacillus cereus group</taxon>
    </lineage>
</organism>
<evidence type="ECO:0000313" key="12">
    <source>
        <dbReference type="Proteomes" id="UP000004136"/>
    </source>
</evidence>
<dbReference type="GO" id="GO:0009307">
    <property type="term" value="P:DNA restriction-modification system"/>
    <property type="evidence" value="ECO:0007669"/>
    <property type="project" value="UniProtKB-KW"/>
</dbReference>
<gene>
    <name evidence="11" type="ORF">IG3_01705</name>
</gene>
<feature type="binding site" evidence="8">
    <location>
        <position position="215"/>
    </location>
    <ligand>
        <name>Mg(2+)</name>
        <dbReference type="ChEBI" id="CHEBI:18420"/>
        <label>1</label>
    </ligand>
</feature>
<comment type="cofactor">
    <cofactor evidence="8">
        <name>Mg(2+)</name>
        <dbReference type="ChEBI" id="CHEBI:18420"/>
    </cofactor>
    <text evidence="8">Binds 2 magnesium ions per subunit.</text>
</comment>
<feature type="domain" description="N6 adenine-specific DNA methyltransferase N-terminal" evidence="10">
    <location>
        <begin position="321"/>
        <end position="449"/>
    </location>
</feature>